<dbReference type="EMBL" id="FNVO01000021">
    <property type="protein sequence ID" value="SEG88139.1"/>
    <property type="molecule type" value="Genomic_DNA"/>
</dbReference>
<evidence type="ECO:0000313" key="6">
    <source>
        <dbReference type="EMBL" id="SEG88139.1"/>
    </source>
</evidence>
<dbReference type="SUPFAM" id="SSF46689">
    <property type="entry name" value="Homeodomain-like"/>
    <property type="match status" value="1"/>
</dbReference>
<evidence type="ECO:0000256" key="3">
    <source>
        <dbReference type="ARBA" id="ARBA00023163"/>
    </source>
</evidence>
<reference evidence="7" key="1">
    <citation type="submission" date="2016-10" db="EMBL/GenBank/DDBJ databases">
        <authorList>
            <person name="Varghese N."/>
            <person name="Submissions S."/>
        </authorList>
    </citation>
    <scope>NUCLEOTIDE SEQUENCE [LARGE SCALE GENOMIC DNA]</scope>
    <source>
        <strain evidence="7">DSM 43163</strain>
    </source>
</reference>
<dbReference type="RefSeq" id="WP_103943397.1">
    <property type="nucleotide sequence ID" value="NZ_FNVO01000021.1"/>
</dbReference>
<dbReference type="InterPro" id="IPR001647">
    <property type="entry name" value="HTH_TetR"/>
</dbReference>
<name>A0A1H6DS90_9ACTN</name>
<protein>
    <submittedName>
        <fullName evidence="6">Regulatory protein, tetR family</fullName>
    </submittedName>
</protein>
<proteinExistence type="predicted"/>
<organism evidence="6 7">
    <name type="scientific">Thermomonospora echinospora</name>
    <dbReference type="NCBI Taxonomy" id="1992"/>
    <lineage>
        <taxon>Bacteria</taxon>
        <taxon>Bacillati</taxon>
        <taxon>Actinomycetota</taxon>
        <taxon>Actinomycetes</taxon>
        <taxon>Streptosporangiales</taxon>
        <taxon>Thermomonosporaceae</taxon>
        <taxon>Thermomonospora</taxon>
    </lineage>
</organism>
<keyword evidence="3" id="KW-0804">Transcription</keyword>
<evidence type="ECO:0000256" key="1">
    <source>
        <dbReference type="ARBA" id="ARBA00023015"/>
    </source>
</evidence>
<dbReference type="GO" id="GO:0003700">
    <property type="term" value="F:DNA-binding transcription factor activity"/>
    <property type="evidence" value="ECO:0007669"/>
    <property type="project" value="TreeGrafter"/>
</dbReference>
<evidence type="ECO:0000256" key="4">
    <source>
        <dbReference type="PROSITE-ProRule" id="PRU00335"/>
    </source>
</evidence>
<dbReference type="Pfam" id="PF00440">
    <property type="entry name" value="TetR_N"/>
    <property type="match status" value="1"/>
</dbReference>
<evidence type="ECO:0000256" key="2">
    <source>
        <dbReference type="ARBA" id="ARBA00023125"/>
    </source>
</evidence>
<dbReference type="PANTHER" id="PTHR30055">
    <property type="entry name" value="HTH-TYPE TRANSCRIPTIONAL REGULATOR RUTR"/>
    <property type="match status" value="1"/>
</dbReference>
<keyword evidence="2 4" id="KW-0238">DNA-binding</keyword>
<dbReference type="PRINTS" id="PR00455">
    <property type="entry name" value="HTHTETR"/>
</dbReference>
<dbReference type="InterPro" id="IPR009057">
    <property type="entry name" value="Homeodomain-like_sf"/>
</dbReference>
<sequence>MVHRKQRAGTARERLLTVALDLFAQHGVSGTSLQMIADELGVTKAAVYHQFRTKDDLVWAVIAPALDRLAHITETAEGRRRRSERVETVLSGLVDLVVDNRRLTSVLQSDPAIIRLVRGHPTLQAIEERITRLLAGPEPDPEALVNAAMVSGLLIMGTDPRLAGLDDGTLRRHLLGTARRILRLRAPASAHP</sequence>
<dbReference type="GO" id="GO:0000976">
    <property type="term" value="F:transcription cis-regulatory region binding"/>
    <property type="evidence" value="ECO:0007669"/>
    <property type="project" value="TreeGrafter"/>
</dbReference>
<dbReference type="InterPro" id="IPR050109">
    <property type="entry name" value="HTH-type_TetR-like_transc_reg"/>
</dbReference>
<keyword evidence="1" id="KW-0805">Transcription regulation</keyword>
<dbReference type="Gene3D" id="1.10.357.10">
    <property type="entry name" value="Tetracycline Repressor, domain 2"/>
    <property type="match status" value="1"/>
</dbReference>
<feature type="domain" description="HTH tetR-type" evidence="5">
    <location>
        <begin position="9"/>
        <end position="69"/>
    </location>
</feature>
<dbReference type="PANTHER" id="PTHR30055:SF234">
    <property type="entry name" value="HTH-TYPE TRANSCRIPTIONAL REGULATOR BETI"/>
    <property type="match status" value="1"/>
</dbReference>
<gene>
    <name evidence="6" type="ORF">SAMN04489712_12184</name>
</gene>
<evidence type="ECO:0000313" key="7">
    <source>
        <dbReference type="Proteomes" id="UP000236723"/>
    </source>
</evidence>
<dbReference type="PROSITE" id="PS50977">
    <property type="entry name" value="HTH_TETR_2"/>
    <property type="match status" value="1"/>
</dbReference>
<accession>A0A1H6DS90</accession>
<dbReference type="AlphaFoldDB" id="A0A1H6DS90"/>
<evidence type="ECO:0000259" key="5">
    <source>
        <dbReference type="PROSITE" id="PS50977"/>
    </source>
</evidence>
<dbReference type="OrthoDB" id="3186364at2"/>
<keyword evidence="7" id="KW-1185">Reference proteome</keyword>
<dbReference type="Proteomes" id="UP000236723">
    <property type="component" value="Unassembled WGS sequence"/>
</dbReference>
<feature type="DNA-binding region" description="H-T-H motif" evidence="4">
    <location>
        <begin position="32"/>
        <end position="51"/>
    </location>
</feature>